<reference evidence="1 2" key="1">
    <citation type="journal article" date="2021" name="Nat. Plants">
        <title>The Taxus genome provides insights into paclitaxel biosynthesis.</title>
        <authorList>
            <person name="Xiong X."/>
            <person name="Gou J."/>
            <person name="Liao Q."/>
            <person name="Li Y."/>
            <person name="Zhou Q."/>
            <person name="Bi G."/>
            <person name="Li C."/>
            <person name="Du R."/>
            <person name="Wang X."/>
            <person name="Sun T."/>
            <person name="Guo L."/>
            <person name="Liang H."/>
            <person name="Lu P."/>
            <person name="Wu Y."/>
            <person name="Zhang Z."/>
            <person name="Ro D.K."/>
            <person name="Shang Y."/>
            <person name="Huang S."/>
            <person name="Yan J."/>
        </authorList>
    </citation>
    <scope>NUCLEOTIDE SEQUENCE [LARGE SCALE GENOMIC DNA]</scope>
    <source>
        <strain evidence="1">Ta-2019</strain>
    </source>
</reference>
<sequence length="95" mass="10684">MAPRGQTVRFVAKILADSLPEERLGILKSFAQLGHKSTITTKPSKQWALKPVDCINTKTQPSGEGVSGHCYMFYSAAWAYTMDKCHYTHPMLHSW</sequence>
<accession>A0AA38G7B7</accession>
<name>A0AA38G7B7_TAXCH</name>
<organism evidence="1 2">
    <name type="scientific">Taxus chinensis</name>
    <name type="common">Chinese yew</name>
    <name type="synonym">Taxus wallichiana var. chinensis</name>
    <dbReference type="NCBI Taxonomy" id="29808"/>
    <lineage>
        <taxon>Eukaryota</taxon>
        <taxon>Viridiplantae</taxon>
        <taxon>Streptophyta</taxon>
        <taxon>Embryophyta</taxon>
        <taxon>Tracheophyta</taxon>
        <taxon>Spermatophyta</taxon>
        <taxon>Pinopsida</taxon>
        <taxon>Pinidae</taxon>
        <taxon>Conifers II</taxon>
        <taxon>Cupressales</taxon>
        <taxon>Taxaceae</taxon>
        <taxon>Taxus</taxon>
    </lineage>
</organism>
<protein>
    <submittedName>
        <fullName evidence="1">Uncharacterized protein</fullName>
    </submittedName>
</protein>
<feature type="non-terminal residue" evidence="1">
    <location>
        <position position="95"/>
    </location>
</feature>
<evidence type="ECO:0000313" key="2">
    <source>
        <dbReference type="Proteomes" id="UP000824469"/>
    </source>
</evidence>
<evidence type="ECO:0000313" key="1">
    <source>
        <dbReference type="EMBL" id="KAH9318339.1"/>
    </source>
</evidence>
<proteinExistence type="predicted"/>
<dbReference type="AlphaFoldDB" id="A0AA38G7B7"/>
<dbReference type="Proteomes" id="UP000824469">
    <property type="component" value="Unassembled WGS sequence"/>
</dbReference>
<gene>
    <name evidence="1" type="ORF">KI387_020108</name>
</gene>
<dbReference type="EMBL" id="JAHRHJ020000004">
    <property type="protein sequence ID" value="KAH9318339.1"/>
    <property type="molecule type" value="Genomic_DNA"/>
</dbReference>
<keyword evidence="2" id="KW-1185">Reference proteome</keyword>
<comment type="caution">
    <text evidence="1">The sequence shown here is derived from an EMBL/GenBank/DDBJ whole genome shotgun (WGS) entry which is preliminary data.</text>
</comment>